<dbReference type="InterPro" id="IPR000905">
    <property type="entry name" value="Gcp-like_dom"/>
</dbReference>
<proteinExistence type="inferred from homology"/>
<gene>
    <name evidence="6" type="primary">tsaD</name>
    <name evidence="8" type="ORF">A3A63_01775</name>
</gene>
<comment type="function">
    <text evidence="6">Required for the formation of a threonylcarbamoyl group on adenosine at position 37 (t(6)A37) in tRNAs that read codons beginning with adenine. Is involved in the transfer of the threonylcarbamoyl moiety of threonylcarbamoyl-AMP (TC-AMP) to the N6 group of A37, together with TsaE and TsaB. TsaD likely plays a direct catalytic role in this reaction.</text>
</comment>
<evidence type="ECO:0000313" key="8">
    <source>
        <dbReference type="EMBL" id="OGG31498.1"/>
    </source>
</evidence>
<organism evidence="8 9">
    <name type="scientific">Candidatus Gottesmanbacteria bacterium RIFCSPLOWO2_01_FULL_46_9</name>
    <dbReference type="NCBI Taxonomy" id="1798394"/>
    <lineage>
        <taxon>Bacteria</taxon>
        <taxon>Candidatus Gottesmaniibacteriota</taxon>
    </lineage>
</organism>
<dbReference type="PANTHER" id="PTHR11735">
    <property type="entry name" value="TRNA N6-ADENOSINE THREONYLCARBAMOYLTRANSFERASE"/>
    <property type="match status" value="1"/>
</dbReference>
<keyword evidence="3 6" id="KW-0479">Metal-binding</keyword>
<sequence length="356" mass="38978">MNILAIETSCDETAAAVVQNGVIILSNIVASSTAMHAKYGGIVPEVAAREQLKCIIPTIKEALVQAHTDYKYIDALAVTVGPGLIGSLLVGVETAKTLCFVTGKPIIPVNHVLAHMYANFVRSDEQNSLRGYQESNIRKIEFPAISLVVSGGHTELYLMKSTKDLQWLGGTLDDAAGEAFDKTARLLGFENHGGPAIQEAAEKCRMQNAEYRIKLPRPMMHDETFNFSFSGLKTAILREVNKFKASEQFNNATIAQLAFEVQESISDVLVAKTLRAAEQYNAKSILLSGGVAANLRLREKFSTKLETLNPKLSFFVPPVTLCTDNAVYIASYAYFRGMKTDWHDITAVPDLSIEDV</sequence>
<dbReference type="GO" id="GO:0002949">
    <property type="term" value="P:tRNA threonylcarbamoyladenosine modification"/>
    <property type="evidence" value="ECO:0007669"/>
    <property type="project" value="UniProtKB-UniRule"/>
</dbReference>
<evidence type="ECO:0000256" key="6">
    <source>
        <dbReference type="HAMAP-Rule" id="MF_01445"/>
    </source>
</evidence>
<feature type="binding site" evidence="6">
    <location>
        <position position="294"/>
    </location>
    <ligand>
        <name>substrate</name>
    </ligand>
</feature>
<dbReference type="InterPro" id="IPR043129">
    <property type="entry name" value="ATPase_NBD"/>
</dbReference>
<dbReference type="GO" id="GO:0005737">
    <property type="term" value="C:cytoplasm"/>
    <property type="evidence" value="ECO:0007669"/>
    <property type="project" value="UniProtKB-SubCell"/>
</dbReference>
<evidence type="ECO:0000313" key="9">
    <source>
        <dbReference type="Proteomes" id="UP000176450"/>
    </source>
</evidence>
<dbReference type="Proteomes" id="UP000176450">
    <property type="component" value="Unassembled WGS sequence"/>
</dbReference>
<dbReference type="Gene3D" id="3.30.420.40">
    <property type="match status" value="2"/>
</dbReference>
<comment type="cofactor">
    <cofactor evidence="6">
        <name>Fe(2+)</name>
        <dbReference type="ChEBI" id="CHEBI:29033"/>
    </cofactor>
    <text evidence="6">Binds 1 Fe(2+) ion per subunit.</text>
</comment>
<keyword evidence="6" id="KW-0963">Cytoplasm</keyword>
<dbReference type="AlphaFoldDB" id="A0A1F6B3L1"/>
<keyword evidence="6" id="KW-0408">Iron</keyword>
<dbReference type="InterPro" id="IPR017861">
    <property type="entry name" value="KAE1/TsaD"/>
</dbReference>
<reference evidence="8 9" key="1">
    <citation type="journal article" date="2016" name="Nat. Commun.">
        <title>Thousands of microbial genomes shed light on interconnected biogeochemical processes in an aquifer system.</title>
        <authorList>
            <person name="Anantharaman K."/>
            <person name="Brown C.T."/>
            <person name="Hug L.A."/>
            <person name="Sharon I."/>
            <person name="Castelle C.J."/>
            <person name="Probst A.J."/>
            <person name="Thomas B.C."/>
            <person name="Singh A."/>
            <person name="Wilkins M.J."/>
            <person name="Karaoz U."/>
            <person name="Brodie E.L."/>
            <person name="Williams K.H."/>
            <person name="Hubbard S.S."/>
            <person name="Banfield J.F."/>
        </authorList>
    </citation>
    <scope>NUCLEOTIDE SEQUENCE [LARGE SCALE GENOMIC DNA]</scope>
</reference>
<evidence type="ECO:0000256" key="3">
    <source>
        <dbReference type="ARBA" id="ARBA00022723"/>
    </source>
</evidence>
<dbReference type="CDD" id="cd24133">
    <property type="entry name" value="ASKHA_NBD_TsaD_bac"/>
    <property type="match status" value="1"/>
</dbReference>
<keyword evidence="1 6" id="KW-0808">Transferase</keyword>
<dbReference type="FunFam" id="3.30.420.40:FF:000012">
    <property type="entry name" value="tRNA N6-adenosine threonylcarbamoyltransferase"/>
    <property type="match status" value="1"/>
</dbReference>
<keyword evidence="4 6" id="KW-0012">Acyltransferase</keyword>
<feature type="binding site" evidence="6">
    <location>
        <position position="111"/>
    </location>
    <ligand>
        <name>Fe cation</name>
        <dbReference type="ChEBI" id="CHEBI:24875"/>
    </ligand>
</feature>
<dbReference type="GO" id="GO:0005506">
    <property type="term" value="F:iron ion binding"/>
    <property type="evidence" value="ECO:0007669"/>
    <property type="project" value="UniProtKB-UniRule"/>
</dbReference>
<dbReference type="NCBIfam" id="TIGR03723">
    <property type="entry name" value="T6A_TsaD_YgjD"/>
    <property type="match status" value="1"/>
</dbReference>
<dbReference type="InterPro" id="IPR022450">
    <property type="entry name" value="TsaD"/>
</dbReference>
<feature type="domain" description="Gcp-like" evidence="7">
    <location>
        <begin position="24"/>
        <end position="330"/>
    </location>
</feature>
<dbReference type="HAMAP" id="MF_01445">
    <property type="entry name" value="TsaD"/>
    <property type="match status" value="1"/>
</dbReference>
<feature type="binding site" evidence="6">
    <location>
        <position position="324"/>
    </location>
    <ligand>
        <name>Fe cation</name>
        <dbReference type="ChEBI" id="CHEBI:24875"/>
    </ligand>
</feature>
<dbReference type="NCBIfam" id="TIGR00329">
    <property type="entry name" value="gcp_kae1"/>
    <property type="match status" value="1"/>
</dbReference>
<evidence type="ECO:0000256" key="2">
    <source>
        <dbReference type="ARBA" id="ARBA00022694"/>
    </source>
</evidence>
<dbReference type="GO" id="GO:0061711">
    <property type="term" value="F:tRNA N(6)-L-threonylcarbamoyladenine synthase activity"/>
    <property type="evidence" value="ECO:0007669"/>
    <property type="project" value="UniProtKB-EC"/>
</dbReference>
<comment type="caution">
    <text evidence="6">Lacks conserved residue(s) required for the propagation of feature annotation.</text>
</comment>
<evidence type="ECO:0000256" key="1">
    <source>
        <dbReference type="ARBA" id="ARBA00022679"/>
    </source>
</evidence>
<feature type="binding site" evidence="6">
    <location>
        <position position="181"/>
    </location>
    <ligand>
        <name>substrate</name>
    </ligand>
</feature>
<accession>A0A1F6B3L1</accession>
<dbReference type="EC" id="2.3.1.234" evidence="6"/>
<comment type="similarity">
    <text evidence="6">Belongs to the KAE1 / TsaD family.</text>
</comment>
<dbReference type="PRINTS" id="PR00789">
    <property type="entry name" value="OSIALOPTASE"/>
</dbReference>
<feature type="binding site" evidence="6">
    <location>
        <position position="194"/>
    </location>
    <ligand>
        <name>substrate</name>
    </ligand>
</feature>
<evidence type="ECO:0000259" key="7">
    <source>
        <dbReference type="Pfam" id="PF00814"/>
    </source>
</evidence>
<comment type="subcellular location">
    <subcellularLocation>
        <location evidence="6">Cytoplasm</location>
    </subcellularLocation>
</comment>
<evidence type="ECO:0000256" key="5">
    <source>
        <dbReference type="ARBA" id="ARBA00048117"/>
    </source>
</evidence>
<dbReference type="PANTHER" id="PTHR11735:SF6">
    <property type="entry name" value="TRNA N6-ADENOSINE THREONYLCARBAMOYLTRANSFERASE, MITOCHONDRIAL"/>
    <property type="match status" value="1"/>
</dbReference>
<comment type="caution">
    <text evidence="8">The sequence shown here is derived from an EMBL/GenBank/DDBJ whole genome shotgun (WGS) entry which is preliminary data.</text>
</comment>
<dbReference type="SUPFAM" id="SSF53067">
    <property type="entry name" value="Actin-like ATPase domain"/>
    <property type="match status" value="1"/>
</dbReference>
<evidence type="ECO:0000256" key="4">
    <source>
        <dbReference type="ARBA" id="ARBA00023315"/>
    </source>
</evidence>
<dbReference type="EMBL" id="MFJX01000009">
    <property type="protein sequence ID" value="OGG31498.1"/>
    <property type="molecule type" value="Genomic_DNA"/>
</dbReference>
<dbReference type="Pfam" id="PF00814">
    <property type="entry name" value="TsaD"/>
    <property type="match status" value="1"/>
</dbReference>
<protein>
    <recommendedName>
        <fullName evidence="6">tRNA N6-adenosine threonylcarbamoyltransferase</fullName>
        <ecNumber evidence="6">2.3.1.234</ecNumber>
    </recommendedName>
    <alternativeName>
        <fullName evidence="6">N6-L-threonylcarbamoyladenine synthase</fullName>
        <shortName evidence="6">t(6)A synthase</shortName>
    </alternativeName>
    <alternativeName>
        <fullName evidence="6">t(6)A37 threonylcarbamoyladenosine biosynthesis protein TsaD</fullName>
    </alternativeName>
    <alternativeName>
        <fullName evidence="6">tRNA threonylcarbamoyladenosine biosynthesis protein TsaD</fullName>
    </alternativeName>
</protein>
<feature type="binding site" evidence="6">
    <location>
        <position position="115"/>
    </location>
    <ligand>
        <name>Fe cation</name>
        <dbReference type="ChEBI" id="CHEBI:24875"/>
    </ligand>
</feature>
<keyword evidence="2 6" id="KW-0819">tRNA processing</keyword>
<comment type="catalytic activity">
    <reaction evidence="5 6">
        <text>L-threonylcarbamoyladenylate + adenosine(37) in tRNA = N(6)-L-threonylcarbamoyladenosine(37) in tRNA + AMP + H(+)</text>
        <dbReference type="Rhea" id="RHEA:37059"/>
        <dbReference type="Rhea" id="RHEA-COMP:10162"/>
        <dbReference type="Rhea" id="RHEA-COMP:10163"/>
        <dbReference type="ChEBI" id="CHEBI:15378"/>
        <dbReference type="ChEBI" id="CHEBI:73682"/>
        <dbReference type="ChEBI" id="CHEBI:74411"/>
        <dbReference type="ChEBI" id="CHEBI:74418"/>
        <dbReference type="ChEBI" id="CHEBI:456215"/>
        <dbReference type="EC" id="2.3.1.234"/>
    </reaction>
</comment>
<feature type="binding site" evidence="6">
    <location>
        <begin position="148"/>
        <end position="152"/>
    </location>
    <ligand>
        <name>substrate</name>
    </ligand>
</feature>
<name>A0A1F6B3L1_9BACT</name>